<name>Q7NZT3_CHRVO</name>
<proteinExistence type="predicted"/>
<dbReference type="HOGENOM" id="CLU_2895856_0_0_4"/>
<accession>Q7NZT3</accession>
<evidence type="ECO:0000313" key="1">
    <source>
        <dbReference type="EMBL" id="AAQ58513.1"/>
    </source>
</evidence>
<sequence>MQMKSGKKSGLGWQAFDKILPQQKYKKHIKPKIRKPCAQCRIRRAGACEYLSSVPWASASTA</sequence>
<gene>
    <name evidence="1" type="ordered locus">CV_0838</name>
</gene>
<protein>
    <submittedName>
        <fullName evidence="1">Uncharacterized protein</fullName>
    </submittedName>
</protein>
<keyword evidence="2" id="KW-1185">Reference proteome</keyword>
<evidence type="ECO:0000313" key="2">
    <source>
        <dbReference type="Proteomes" id="UP000001424"/>
    </source>
</evidence>
<organism evidence="1 2">
    <name type="scientific">Chromobacterium violaceum (strain ATCC 12472 / DSM 30191 / JCM 1249 / CCUG 213 / NBRC 12614 / NCIMB 9131 / NCTC 9757 / MK)</name>
    <dbReference type="NCBI Taxonomy" id="243365"/>
    <lineage>
        <taxon>Bacteria</taxon>
        <taxon>Pseudomonadati</taxon>
        <taxon>Pseudomonadota</taxon>
        <taxon>Betaproteobacteria</taxon>
        <taxon>Neisseriales</taxon>
        <taxon>Chromobacteriaceae</taxon>
        <taxon>Chromobacterium</taxon>
    </lineage>
</organism>
<dbReference type="Proteomes" id="UP000001424">
    <property type="component" value="Chromosome"/>
</dbReference>
<reference evidence="1 2" key="1">
    <citation type="journal article" date="2003" name="Proc. Natl. Acad. Sci. U.S.A.">
        <title>The complete genome sequence of Chromobacterium violaceum reveals remarkable and exploitable bacterial adaptability.</title>
        <authorList>
            <person name="Vasconcelos A.T.R."/>
            <person name="de Almeida D.F."/>
            <person name="Almeida F.C."/>
            <person name="de Almeida L.G.P."/>
            <person name="de Almeida R."/>
            <person name="Goncalves J.A.A."/>
            <person name="Andrade E.M."/>
            <person name="Antonio R.V."/>
            <person name="Araripe J."/>
            <person name="de Araujo M.F.F."/>
            <person name="Filho S.A."/>
            <person name="Azevedo V."/>
            <person name="Batista A.J."/>
            <person name="Bataus L.A.M."/>
            <person name="Batista J.S."/>
            <person name="Belo A."/>
            <person name="vander Berg C."/>
            <person name="Blamey J."/>
            <person name="Bogo M."/>
            <person name="Bonato S."/>
            <person name="Bordignon J."/>
            <person name="Brito C.A."/>
            <person name="Brocchi M."/>
            <person name="Burity H.A."/>
            <person name="Camargo A.A."/>
            <person name="Cardoso D.D.P."/>
            <person name="Carneiro N.P."/>
            <person name="Carraro D.M."/>
            <person name="Carvalho C.M.B."/>
            <person name="Cascardo J.C.M."/>
            <person name="Cavada B.S."/>
            <person name="Chueire L.M.O."/>
            <person name="Pasa T.B.C."/>
            <person name="Duran N."/>
            <person name="Fagundes N."/>
            <person name="Falcao C.L."/>
            <person name="Fantinatti F."/>
            <person name="Farias I.P."/>
            <person name="Felipe M.S.S."/>
            <person name="Ferrari L.P."/>
            <person name="Ferro J.A."/>
            <person name="Ferro M.I.T."/>
            <person name="Franco G.R."/>
            <person name="Freitas N.S.A."/>
            <person name="Furlan L.R."/>
            <person name="Gazzinelli R.T."/>
            <person name="Gomes E.A."/>
            <person name="Goncalves P.R."/>
            <person name="Grangeiro T.B."/>
            <person name="Grattapaglia D."/>
            <person name="Grisard E.C."/>
            <person name="Guimaraes C.T."/>
            <person name="Hanna E.S."/>
            <person name="Hungria M."/>
            <person name="Jardim S.N."/>
            <person name="Laurino J."/>
            <person name="Leoi L.C.T."/>
            <person name="Fassarella L."/>
            <person name="Lima A."/>
            <person name="Loureiro M.F."/>
            <person name="Lyra M.C.P."/>
            <person name="Macedo M."/>
            <person name="Madeira H.M.F."/>
            <person name="Manfio G.P."/>
            <person name="Maranhao A.Q."/>
            <person name="Martins W.S."/>
            <person name="di Mauro S.M.Z."/>
            <person name="de Medeiros S.R.B."/>
            <person name="Meissner R.D.V."/>
            <person name="Menck C.F.M."/>
            <person name="Moreira M.A.M."/>
            <person name="Nascimento F.F."/>
            <person name="Nicolas M.F."/>
            <person name="Oliveira J.G."/>
            <person name="Oliveira S.C."/>
            <person name="Paixao R.F.C."/>
            <person name="Parente J.A."/>
            <person name="Pedrosa F.O."/>
            <person name="Pena S.J.D."/>
            <person name="Perreira J.O."/>
            <person name="Perreira M."/>
            <person name="Pinto L.S.R.C."/>
            <person name="Pinto L.S."/>
            <person name="Porto J.I.R."/>
            <person name="Potrich D.P."/>
            <person name="Neto C.E.R."/>
            <person name="Reis A.M.M."/>
            <person name="Rigo L.U."/>
            <person name="Rondinelli E."/>
            <person name="dos Santos E.B.P."/>
            <person name="Santos F.R."/>
            <person name="Schneider M.P.C."/>
            <person name="Seuanez H.N."/>
            <person name="Silva A.M.R."/>
            <person name="da Silva A.L.C."/>
            <person name="Silva D.W."/>
            <person name="Silva R."/>
            <person name="Simoes I.C."/>
            <person name="Simon D."/>
            <person name="Soares C.M.A."/>
            <person name="Soares R.B.A."/>
            <person name="Souza E.M."/>
            <person name="Souza K.R.L."/>
            <person name="Souza R.C."/>
            <person name="Steffens M.B.R."/>
            <person name="Steindel M."/>
            <person name="Teixeira S.R."/>
            <person name="Urmenyi T."/>
            <person name="Vettore A."/>
            <person name="Wassem R."/>
            <person name="Zaha A."/>
            <person name="Simpson A.J.G."/>
        </authorList>
    </citation>
    <scope>NUCLEOTIDE SEQUENCE [LARGE SCALE GENOMIC DNA]</scope>
    <source>
        <strain evidence="2">ATCC 12472 / DSM 30191 / JCM 1249 / NBRC 12614 / NCIMB 9131 / NCTC 9757</strain>
    </source>
</reference>
<dbReference type="KEGG" id="cvi:CV_0838"/>
<dbReference type="AlphaFoldDB" id="Q7NZT3"/>
<dbReference type="EMBL" id="AE016825">
    <property type="protein sequence ID" value="AAQ58513.1"/>
    <property type="molecule type" value="Genomic_DNA"/>
</dbReference>